<dbReference type="Gene3D" id="3.90.1300.10">
    <property type="entry name" value="Amidase signature (AS) domain"/>
    <property type="match status" value="1"/>
</dbReference>
<dbReference type="PANTHER" id="PTHR46072">
    <property type="entry name" value="AMIDASE-RELATED-RELATED"/>
    <property type="match status" value="1"/>
</dbReference>
<dbReference type="EC" id="3.5.1.4" evidence="3"/>
<feature type="region of interest" description="Disordered" evidence="9">
    <location>
        <begin position="865"/>
        <end position="891"/>
    </location>
</feature>
<organism evidence="11 12">
    <name type="scientific">Exophiala viscosa</name>
    <dbReference type="NCBI Taxonomy" id="2486360"/>
    <lineage>
        <taxon>Eukaryota</taxon>
        <taxon>Fungi</taxon>
        <taxon>Dikarya</taxon>
        <taxon>Ascomycota</taxon>
        <taxon>Pezizomycotina</taxon>
        <taxon>Eurotiomycetes</taxon>
        <taxon>Chaetothyriomycetidae</taxon>
        <taxon>Chaetothyriales</taxon>
        <taxon>Herpotrichiellaceae</taxon>
        <taxon>Exophiala</taxon>
    </lineage>
</organism>
<evidence type="ECO:0000256" key="3">
    <source>
        <dbReference type="ARBA" id="ARBA00012922"/>
    </source>
</evidence>
<comment type="catalytic activity">
    <reaction evidence="1">
        <text>a monocarboxylic acid amide + H2O = a monocarboxylate + NH4(+)</text>
        <dbReference type="Rhea" id="RHEA:12020"/>
        <dbReference type="ChEBI" id="CHEBI:15377"/>
        <dbReference type="ChEBI" id="CHEBI:28938"/>
        <dbReference type="ChEBI" id="CHEBI:35757"/>
        <dbReference type="ChEBI" id="CHEBI:83628"/>
        <dbReference type="EC" id="3.5.1.4"/>
    </reaction>
</comment>
<keyword evidence="8" id="KW-0539">Nucleus</keyword>
<evidence type="ECO:0000256" key="1">
    <source>
        <dbReference type="ARBA" id="ARBA00001311"/>
    </source>
</evidence>
<comment type="caution">
    <text evidence="11">The sequence shown here is derived from an EMBL/GenBank/DDBJ whole genome shotgun (WGS) entry which is preliminary data.</text>
</comment>
<feature type="compositionally biased region" description="Polar residues" evidence="9">
    <location>
        <begin position="873"/>
        <end position="889"/>
    </location>
</feature>
<protein>
    <recommendedName>
        <fullName evidence="3">amidase</fullName>
        <ecNumber evidence="3">3.5.1.4</ecNumber>
    </recommendedName>
</protein>
<evidence type="ECO:0000256" key="6">
    <source>
        <dbReference type="ARBA" id="ARBA00023125"/>
    </source>
</evidence>
<keyword evidence="4" id="KW-0378">Hydrolase</keyword>
<dbReference type="SUPFAM" id="SSF57701">
    <property type="entry name" value="Zn2/Cys6 DNA-binding domain"/>
    <property type="match status" value="1"/>
</dbReference>
<dbReference type="InterPro" id="IPR023631">
    <property type="entry name" value="Amidase_dom"/>
</dbReference>
<evidence type="ECO:0000256" key="9">
    <source>
        <dbReference type="SAM" id="MobiDB-lite"/>
    </source>
</evidence>
<dbReference type="AlphaFoldDB" id="A0AAN6DQK3"/>
<dbReference type="SUPFAM" id="SSF75304">
    <property type="entry name" value="Amidase signature (AS) enzymes"/>
    <property type="match status" value="1"/>
</dbReference>
<keyword evidence="5" id="KW-0805">Transcription regulation</keyword>
<dbReference type="GO" id="GO:0003677">
    <property type="term" value="F:DNA binding"/>
    <property type="evidence" value="ECO:0007669"/>
    <property type="project" value="UniProtKB-KW"/>
</dbReference>
<evidence type="ECO:0000256" key="2">
    <source>
        <dbReference type="ARBA" id="ARBA00009199"/>
    </source>
</evidence>
<evidence type="ECO:0000313" key="11">
    <source>
        <dbReference type="EMBL" id="KAI1608960.1"/>
    </source>
</evidence>
<feature type="domain" description="Amidase" evidence="10">
    <location>
        <begin position="80"/>
        <end position="526"/>
    </location>
</feature>
<comment type="similarity">
    <text evidence="2">Belongs to the amidase family.</text>
</comment>
<feature type="compositionally biased region" description="Polar residues" evidence="9">
    <location>
        <begin position="585"/>
        <end position="599"/>
    </location>
</feature>
<evidence type="ECO:0000256" key="4">
    <source>
        <dbReference type="ARBA" id="ARBA00022801"/>
    </source>
</evidence>
<dbReference type="PANTHER" id="PTHR46072:SF4">
    <property type="entry name" value="AMIDASE C550.07-RELATED"/>
    <property type="match status" value="1"/>
</dbReference>
<dbReference type="PROSITE" id="PS00571">
    <property type="entry name" value="AMIDASES"/>
    <property type="match status" value="1"/>
</dbReference>
<dbReference type="GO" id="GO:0004040">
    <property type="term" value="F:amidase activity"/>
    <property type="evidence" value="ECO:0007669"/>
    <property type="project" value="UniProtKB-EC"/>
</dbReference>
<dbReference type="Pfam" id="PF11951">
    <property type="entry name" value="Fungal_trans_2"/>
    <property type="match status" value="1"/>
</dbReference>
<accession>A0AAN6DQK3</accession>
<dbReference type="EMBL" id="MU404361">
    <property type="protein sequence ID" value="KAI1608960.1"/>
    <property type="molecule type" value="Genomic_DNA"/>
</dbReference>
<dbReference type="InterPro" id="IPR020556">
    <property type="entry name" value="Amidase_CS"/>
</dbReference>
<evidence type="ECO:0000259" key="10">
    <source>
        <dbReference type="Pfam" id="PF01425"/>
    </source>
</evidence>
<dbReference type="InterPro" id="IPR021858">
    <property type="entry name" value="Fun_TF"/>
</dbReference>
<name>A0AAN6DQK3_9EURO</name>
<dbReference type="GO" id="GO:0008270">
    <property type="term" value="F:zinc ion binding"/>
    <property type="evidence" value="ECO:0007669"/>
    <property type="project" value="InterPro"/>
</dbReference>
<proteinExistence type="inferred from homology"/>
<dbReference type="CDD" id="cd00067">
    <property type="entry name" value="GAL4"/>
    <property type="match status" value="1"/>
</dbReference>
<evidence type="ECO:0000256" key="7">
    <source>
        <dbReference type="ARBA" id="ARBA00023163"/>
    </source>
</evidence>
<evidence type="ECO:0000256" key="8">
    <source>
        <dbReference type="ARBA" id="ARBA00023242"/>
    </source>
</evidence>
<dbReference type="InterPro" id="IPR036928">
    <property type="entry name" value="AS_sf"/>
</dbReference>
<evidence type="ECO:0000256" key="5">
    <source>
        <dbReference type="ARBA" id="ARBA00023015"/>
    </source>
</evidence>
<gene>
    <name evidence="11" type="ORF">EDD36DRAFT_453915</name>
</gene>
<keyword evidence="12" id="KW-1185">Reference proteome</keyword>
<evidence type="ECO:0000313" key="12">
    <source>
        <dbReference type="Proteomes" id="UP001203852"/>
    </source>
</evidence>
<feature type="region of interest" description="Disordered" evidence="9">
    <location>
        <begin position="922"/>
        <end position="947"/>
    </location>
</feature>
<reference evidence="11" key="1">
    <citation type="journal article" date="2022" name="bioRxiv">
        <title>Deciphering the potential niche of two novel black yeast fungi from a biological soil crust based on their genomes, phenotypes, and melanin regulation.</title>
        <authorList>
            <consortium name="DOE Joint Genome Institute"/>
            <person name="Carr E.C."/>
            <person name="Barton Q."/>
            <person name="Grambo S."/>
            <person name="Sullivan M."/>
            <person name="Renfro C.M."/>
            <person name="Kuo A."/>
            <person name="Pangilinan J."/>
            <person name="Lipzen A."/>
            <person name="Keymanesh K."/>
            <person name="Savage E."/>
            <person name="Barry K."/>
            <person name="Grigoriev I.V."/>
            <person name="Riekhof W.R."/>
            <person name="Harris S.S."/>
        </authorList>
    </citation>
    <scope>NUCLEOTIDE SEQUENCE</scope>
    <source>
        <strain evidence="11">JF 03-4F</strain>
    </source>
</reference>
<dbReference type="Proteomes" id="UP001203852">
    <property type="component" value="Unassembled WGS sequence"/>
</dbReference>
<dbReference type="InterPro" id="IPR001138">
    <property type="entry name" value="Zn2Cys6_DnaBD"/>
</dbReference>
<dbReference type="Pfam" id="PF01425">
    <property type="entry name" value="Amidase"/>
    <property type="match status" value="1"/>
</dbReference>
<sequence>MVQALWQPKVEKCQKILQDSLNPAWLLPAEQLPPADQLNVASFADSCKLLTPRELEITQTNATDLVAQMAAGKLSAVETATAFLKRAHVGHQLLNFAVEFLVDDAMARAAELDAHFKSTGKVVGPLHGVPISVKEHVALKGRICHSCYVAWIDNVAEEDALLVTLLKNAGAIIHVRTNEPQSLMHIDCDNVIYGPTVNPHNRKLTSGGSSGGEGASLGFRCAAIGIGTDIGGSVRVPAAFCGAYGLRTTALRNPYKGVLLAGDGQESIRCIIGPLANSVGDLNLAQKAVLDQEPWEEETSLVPLPWKEVPAYKPDQITVGVIWDDGVVHPHPPTTRGLKHAVSKLKAASVKVVDFEPYEHSRGWDILSALYFPDAAKYQKDLLQKGGEPVAALTEWAFSQARPEPITVVENWDLNVQREAYRAEYHRVMKERGVDFILCPAYVGVAAELATGQYWLYTAIWNILDQPAVTFPTGLKADPSVDVVEADYKPRSAQDEREFKKYVPERFIDAPIPLQVVGKHFRDEETFTPVEGRKRKLKCDESRPHCRQCFLARRQCEWPVVSELYDRRYHCHTSSRYKTAREPGDSTSSEYDSEGSTQASPLQASALILRNPKQETTICSDTELSLFRYYLDTLLSFLLSPEAHPGFFAEYLPCVARYALTSPSVKCAVLACCASNKYQLTRDVQFRKLSLKYYCQAVQEVNSALAELDSTGGCPDDALLTAVIHMYINALWGSDVANDAPEHVRGAVQLMKLRYAKAPLSMDSPFNRVTAESVVYQSFLLEMEHPFQVDFQVDNGLLIRSGNALESLTFLDASPLANNPVLGVPLSLYRLISEVMQLYHSSKLVDFQFFSRVRSEMEHWEHVATQMDDERGSQSPVSVRDPSPSNSAPEHSHADAMILYTLAGSLLLDWIIELTKKDMPLQSDRDSYKQGQWIPPRASSQSHLPPPPRRGWQLIRALSVLQRPGTYEDWTRCHLGWWPVYIFGLAADQEDDISLIKGVLLRMRQRLGYGLVDRALAVLEQIWEERGRSHQNPKVEEIWVDDSGACAASPVLVY</sequence>
<dbReference type="GO" id="GO:0000981">
    <property type="term" value="F:DNA-binding transcription factor activity, RNA polymerase II-specific"/>
    <property type="evidence" value="ECO:0007669"/>
    <property type="project" value="InterPro"/>
</dbReference>
<keyword evidence="6" id="KW-0238">DNA-binding</keyword>
<keyword evidence="7" id="KW-0804">Transcription</keyword>
<dbReference type="InterPro" id="IPR036864">
    <property type="entry name" value="Zn2-C6_fun-type_DNA-bd_sf"/>
</dbReference>
<dbReference type="Gene3D" id="4.10.240.10">
    <property type="entry name" value="Zn(2)-C6 fungal-type DNA-binding domain"/>
    <property type="match status" value="1"/>
</dbReference>
<feature type="region of interest" description="Disordered" evidence="9">
    <location>
        <begin position="576"/>
        <end position="599"/>
    </location>
</feature>